<comment type="similarity">
    <text evidence="3 12">Belongs to the class-II aminoacyl-tRNA synthetase family. Type-1 seryl-tRNA synthetase subfamily.</text>
</comment>
<feature type="binding site" evidence="13">
    <location>
        <position position="474"/>
    </location>
    <ligand>
        <name>L-serine</name>
        <dbReference type="ChEBI" id="CHEBI:33384"/>
    </ligand>
</feature>
<sequence>MFDLNWIRENRDAFDAALMKRSGEYAGTADKLIALDDTRKTLVTELQALQERRNAASKEVGKAKGSGDEERAQALIAEVAGIKERMPAAEAELKEAEEKLHKELSWIPNLPLDDVPVGADEAANVELRKVGTPRTFDFEPKQHFEIGEALGQMDFETAAKLSGARFVVLKGQIARLERALGAFMLDLHTAEHGYTEVAPPLLVKDDVMFGTGQLPKFEDDQFAAVSSIVPKPIERRLDFLREQYSHIPAHNQRVVDRIDEIKSFVNNMATGEREILLKDAALNAIQLFESVDAAKDDLYRDALDFQLKYVEAISTRRWLIPTAEVPLTNLIRDSIVDEDQLPMRVTAWTPCFRAEAGAAGRDTRGMIRQHQFSKVELVSVTTPEQSLDELERMTGCAEEVLKRLDLPYRVLALSTGDMGFSARKTYDIEVWLPGQGAYREISSCSVCGDFQARRMNARYRPGEGKGVRHVHTLNGSGVAAGRALIAVLENYQQADGTVVVPEVLRPYMGGAAVIGG</sequence>
<dbReference type="InterPro" id="IPR006195">
    <property type="entry name" value="aa-tRNA-synth_II"/>
</dbReference>
<evidence type="ECO:0000256" key="5">
    <source>
        <dbReference type="ARBA" id="ARBA00022598"/>
    </source>
</evidence>
<dbReference type="Pfam" id="PF00587">
    <property type="entry name" value="tRNA-synt_2b"/>
    <property type="match status" value="1"/>
</dbReference>
<evidence type="ECO:0000313" key="18">
    <source>
        <dbReference type="Proteomes" id="UP001378188"/>
    </source>
</evidence>
<evidence type="ECO:0000256" key="9">
    <source>
        <dbReference type="ARBA" id="ARBA00023146"/>
    </source>
</evidence>
<evidence type="ECO:0000256" key="8">
    <source>
        <dbReference type="ARBA" id="ARBA00022917"/>
    </source>
</evidence>
<dbReference type="AlphaFoldDB" id="A0AAW9S100"/>
<dbReference type="GO" id="GO:0016260">
    <property type="term" value="P:selenocysteine biosynthetic process"/>
    <property type="evidence" value="ECO:0007669"/>
    <property type="project" value="UniProtKB-UniRule"/>
</dbReference>
<dbReference type="Gene3D" id="3.30.930.10">
    <property type="entry name" value="Bira Bifunctional Protein, Domain 2"/>
    <property type="match status" value="1"/>
</dbReference>
<keyword evidence="5 12" id="KW-0436">Ligase</keyword>
<dbReference type="GO" id="GO:0006434">
    <property type="term" value="P:seryl-tRNA aminoacylation"/>
    <property type="evidence" value="ECO:0007669"/>
    <property type="project" value="UniProtKB-UniRule"/>
</dbReference>
<feature type="binding site" evidence="13">
    <location>
        <position position="353"/>
    </location>
    <ligand>
        <name>L-serine</name>
        <dbReference type="ChEBI" id="CHEBI:33384"/>
    </ligand>
</feature>
<dbReference type="EMBL" id="JAZHOF010000007">
    <property type="protein sequence ID" value="MEJ8573306.1"/>
    <property type="molecule type" value="Genomic_DNA"/>
</dbReference>
<dbReference type="PROSITE" id="PS50862">
    <property type="entry name" value="AA_TRNA_LIGASE_II"/>
    <property type="match status" value="1"/>
</dbReference>
<keyword evidence="6 12" id="KW-0547">Nucleotide-binding</keyword>
<proteinExistence type="inferred from homology"/>
<dbReference type="NCBIfam" id="TIGR00414">
    <property type="entry name" value="serS"/>
    <property type="match status" value="1"/>
</dbReference>
<dbReference type="RefSeq" id="WP_340331002.1">
    <property type="nucleotide sequence ID" value="NZ_JAZHOF010000007.1"/>
</dbReference>
<dbReference type="Pfam" id="PF02403">
    <property type="entry name" value="Seryl_tRNA_N"/>
    <property type="match status" value="1"/>
</dbReference>
<evidence type="ECO:0000256" key="14">
    <source>
        <dbReference type="PIRSR" id="PIRSR001529-2"/>
    </source>
</evidence>
<feature type="binding site" evidence="12 14">
    <location>
        <begin position="353"/>
        <end position="355"/>
    </location>
    <ligand>
        <name>ATP</name>
        <dbReference type="ChEBI" id="CHEBI:30616"/>
    </ligand>
</feature>
<feature type="binding site" evidence="13">
    <location>
        <position position="322"/>
    </location>
    <ligand>
        <name>L-serine</name>
        <dbReference type="ChEBI" id="CHEBI:33384"/>
    </ligand>
</feature>
<evidence type="ECO:0000313" key="17">
    <source>
        <dbReference type="EMBL" id="MEJ8573306.1"/>
    </source>
</evidence>
<dbReference type="CDD" id="cd00770">
    <property type="entry name" value="SerRS_core"/>
    <property type="match status" value="1"/>
</dbReference>
<comment type="subcellular location">
    <subcellularLocation>
        <location evidence="1 12">Cytoplasm</location>
    </subcellularLocation>
</comment>
<feature type="domain" description="Aminoacyl-transfer RNA synthetases class-II family profile" evidence="16">
    <location>
        <begin position="299"/>
        <end position="501"/>
    </location>
</feature>
<dbReference type="GO" id="GO:0005524">
    <property type="term" value="F:ATP binding"/>
    <property type="evidence" value="ECO:0007669"/>
    <property type="project" value="UniProtKB-UniRule"/>
</dbReference>
<comment type="catalytic activity">
    <reaction evidence="10 12">
        <text>tRNA(Sec) + L-serine + ATP = L-seryl-tRNA(Sec) + AMP + diphosphate + H(+)</text>
        <dbReference type="Rhea" id="RHEA:42580"/>
        <dbReference type="Rhea" id="RHEA-COMP:9742"/>
        <dbReference type="Rhea" id="RHEA-COMP:10128"/>
        <dbReference type="ChEBI" id="CHEBI:15378"/>
        <dbReference type="ChEBI" id="CHEBI:30616"/>
        <dbReference type="ChEBI" id="CHEBI:33019"/>
        <dbReference type="ChEBI" id="CHEBI:33384"/>
        <dbReference type="ChEBI" id="CHEBI:78442"/>
        <dbReference type="ChEBI" id="CHEBI:78533"/>
        <dbReference type="ChEBI" id="CHEBI:456215"/>
        <dbReference type="EC" id="6.1.1.11"/>
    </reaction>
</comment>
<evidence type="ECO:0000259" key="16">
    <source>
        <dbReference type="PROSITE" id="PS50862"/>
    </source>
</evidence>
<comment type="function">
    <text evidence="12">Catalyzes the attachment of serine to tRNA(Ser). Is also able to aminoacylate tRNA(Sec) with serine, to form the misacylated tRNA L-seryl-tRNA(Sec), which will be further converted into selenocysteinyl-tRNA(Sec).</text>
</comment>
<dbReference type="PRINTS" id="PR00981">
    <property type="entry name" value="TRNASYNTHSER"/>
</dbReference>
<protein>
    <recommendedName>
        <fullName evidence="12">Serine--tRNA ligase</fullName>
        <ecNumber evidence="12">6.1.1.11</ecNumber>
    </recommendedName>
    <alternativeName>
        <fullName evidence="12">Seryl-tRNA synthetase</fullName>
        <shortName evidence="12">SerRS</shortName>
    </alternativeName>
    <alternativeName>
        <fullName evidence="12">Seryl-tRNA(Ser/Sec) synthetase</fullName>
    </alternativeName>
</protein>
<comment type="caution">
    <text evidence="17">The sequence shown here is derived from an EMBL/GenBank/DDBJ whole genome shotgun (WGS) entry which is preliminary data.</text>
</comment>
<evidence type="ECO:0000256" key="4">
    <source>
        <dbReference type="ARBA" id="ARBA00022490"/>
    </source>
</evidence>
<dbReference type="SUPFAM" id="SSF55681">
    <property type="entry name" value="Class II aaRS and biotin synthetases"/>
    <property type="match status" value="1"/>
</dbReference>
<dbReference type="EC" id="6.1.1.11" evidence="12"/>
<dbReference type="InterPro" id="IPR033729">
    <property type="entry name" value="SerRS_core"/>
</dbReference>
<dbReference type="InterPro" id="IPR002314">
    <property type="entry name" value="aa-tRNA-synt_IIb"/>
</dbReference>
<feature type="binding site" evidence="12">
    <location>
        <position position="476"/>
    </location>
    <ligand>
        <name>L-serine</name>
        <dbReference type="ChEBI" id="CHEBI:33384"/>
    </ligand>
</feature>
<feature type="binding site" evidence="12 14">
    <location>
        <begin position="440"/>
        <end position="443"/>
    </location>
    <ligand>
        <name>ATP</name>
        <dbReference type="ChEBI" id="CHEBI:30616"/>
    </ligand>
</feature>
<accession>A0AAW9S100</accession>
<keyword evidence="15" id="KW-0175">Coiled coil</keyword>
<reference evidence="17 18" key="1">
    <citation type="submission" date="2024-02" db="EMBL/GenBank/DDBJ databases">
        <title>Genome analysis and characterization of Microbaculum marinisediminis sp. nov., isolated from marine sediment.</title>
        <authorList>
            <person name="Du Z.-J."/>
            <person name="Ye Y.-Q."/>
            <person name="Zhang Z.-R."/>
            <person name="Yuan S.-M."/>
            <person name="Zhang X.-Y."/>
        </authorList>
    </citation>
    <scope>NUCLEOTIDE SEQUENCE [LARGE SCALE GENOMIC DNA]</scope>
    <source>
        <strain evidence="17 18">SDUM1044001</strain>
    </source>
</reference>
<dbReference type="HAMAP" id="MF_00176">
    <property type="entry name" value="Ser_tRNA_synth_type1"/>
    <property type="match status" value="1"/>
</dbReference>
<dbReference type="InterPro" id="IPR045864">
    <property type="entry name" value="aa-tRNA-synth_II/BPL/LPL"/>
</dbReference>
<feature type="binding site" evidence="12">
    <location>
        <begin position="322"/>
        <end position="324"/>
    </location>
    <ligand>
        <name>L-serine</name>
        <dbReference type="ChEBI" id="CHEBI:33384"/>
    </ligand>
</feature>
<dbReference type="InterPro" id="IPR002317">
    <property type="entry name" value="Ser-tRNA-ligase_type_1"/>
</dbReference>
<keyword evidence="9 12" id="KW-0030">Aminoacyl-tRNA synthetase</keyword>
<evidence type="ECO:0000256" key="3">
    <source>
        <dbReference type="ARBA" id="ARBA00010728"/>
    </source>
</evidence>
<evidence type="ECO:0000256" key="6">
    <source>
        <dbReference type="ARBA" id="ARBA00022741"/>
    </source>
</evidence>
<dbReference type="InterPro" id="IPR015866">
    <property type="entry name" value="Ser-tRNA-synth_1_N"/>
</dbReference>
<evidence type="ECO:0000256" key="12">
    <source>
        <dbReference type="HAMAP-Rule" id="MF_00176"/>
    </source>
</evidence>
<comment type="domain">
    <text evidence="12">Consists of two distinct domains, a catalytic core and a N-terminal extension that is involved in tRNA binding.</text>
</comment>
<evidence type="ECO:0000256" key="10">
    <source>
        <dbReference type="ARBA" id="ARBA00047929"/>
    </source>
</evidence>
<dbReference type="SUPFAM" id="SSF46589">
    <property type="entry name" value="tRNA-binding arm"/>
    <property type="match status" value="1"/>
</dbReference>
<name>A0AAW9S100_9HYPH</name>
<evidence type="ECO:0000256" key="2">
    <source>
        <dbReference type="ARBA" id="ARBA00005045"/>
    </source>
</evidence>
<organism evidence="17 18">
    <name type="scientific">Microbaculum marinum</name>
    <dbReference type="NCBI Taxonomy" id="1764581"/>
    <lineage>
        <taxon>Bacteria</taxon>
        <taxon>Pseudomonadati</taxon>
        <taxon>Pseudomonadota</taxon>
        <taxon>Alphaproteobacteria</taxon>
        <taxon>Hyphomicrobiales</taxon>
        <taxon>Tepidamorphaceae</taxon>
        <taxon>Microbaculum</taxon>
    </lineage>
</organism>
<comment type="catalytic activity">
    <reaction evidence="11 12">
        <text>tRNA(Ser) + L-serine + ATP = L-seryl-tRNA(Ser) + AMP + diphosphate + H(+)</text>
        <dbReference type="Rhea" id="RHEA:12292"/>
        <dbReference type="Rhea" id="RHEA-COMP:9669"/>
        <dbReference type="Rhea" id="RHEA-COMP:9703"/>
        <dbReference type="ChEBI" id="CHEBI:15378"/>
        <dbReference type="ChEBI" id="CHEBI:30616"/>
        <dbReference type="ChEBI" id="CHEBI:33019"/>
        <dbReference type="ChEBI" id="CHEBI:33384"/>
        <dbReference type="ChEBI" id="CHEBI:78442"/>
        <dbReference type="ChEBI" id="CHEBI:78533"/>
        <dbReference type="ChEBI" id="CHEBI:456215"/>
        <dbReference type="EC" id="6.1.1.11"/>
    </reaction>
</comment>
<keyword evidence="7 12" id="KW-0067">ATP-binding</keyword>
<keyword evidence="8 12" id="KW-0648">Protein biosynthesis</keyword>
<evidence type="ECO:0000256" key="11">
    <source>
        <dbReference type="ARBA" id="ARBA00048823"/>
    </source>
</evidence>
<dbReference type="PANTHER" id="PTHR43697:SF1">
    <property type="entry name" value="SERINE--TRNA LIGASE"/>
    <property type="match status" value="1"/>
</dbReference>
<evidence type="ECO:0000256" key="15">
    <source>
        <dbReference type="SAM" id="Coils"/>
    </source>
</evidence>
<dbReference type="InterPro" id="IPR010978">
    <property type="entry name" value="tRNA-bd_arm"/>
</dbReference>
<dbReference type="PIRSF" id="PIRSF001529">
    <property type="entry name" value="Ser-tRNA-synth_IIa"/>
    <property type="match status" value="1"/>
</dbReference>
<comment type="subunit">
    <text evidence="12">Homodimer. The tRNA molecule binds across the dimer.</text>
</comment>
<comment type="caution">
    <text evidence="12">Lacks conserved residue(s) required for the propagation of feature annotation.</text>
</comment>
<evidence type="ECO:0000256" key="13">
    <source>
        <dbReference type="PIRSR" id="PIRSR001529-1"/>
    </source>
</evidence>
<keyword evidence="18" id="KW-1185">Reference proteome</keyword>
<evidence type="ECO:0000256" key="7">
    <source>
        <dbReference type="ARBA" id="ARBA00022840"/>
    </source>
</evidence>
<feature type="binding site" evidence="12 13">
    <location>
        <position position="376"/>
    </location>
    <ligand>
        <name>L-serine</name>
        <dbReference type="ChEBI" id="CHEBI:33384"/>
    </ligand>
</feature>
<dbReference type="GO" id="GO:0004828">
    <property type="term" value="F:serine-tRNA ligase activity"/>
    <property type="evidence" value="ECO:0007669"/>
    <property type="project" value="UniProtKB-UniRule"/>
</dbReference>
<comment type="pathway">
    <text evidence="2 12">Aminoacyl-tRNA biosynthesis; selenocysteinyl-tRNA(Sec) biosynthesis; L-seryl-tRNA(Sec) from L-serine and tRNA(Sec): step 1/1.</text>
</comment>
<dbReference type="GO" id="GO:0005737">
    <property type="term" value="C:cytoplasm"/>
    <property type="evidence" value="ECO:0007669"/>
    <property type="project" value="UniProtKB-SubCell"/>
</dbReference>
<dbReference type="Gene3D" id="1.10.287.40">
    <property type="entry name" value="Serine-tRNA synthetase, tRNA binding domain"/>
    <property type="match status" value="1"/>
</dbReference>
<feature type="coiled-coil region" evidence="15">
    <location>
        <begin position="32"/>
        <end position="99"/>
    </location>
</feature>
<gene>
    <name evidence="12 17" type="primary">serS</name>
    <name evidence="17" type="ORF">V3328_17575</name>
</gene>
<dbReference type="InterPro" id="IPR042103">
    <property type="entry name" value="SerRS_1_N_sf"/>
</dbReference>
<keyword evidence="4 12" id="KW-0963">Cytoplasm</keyword>
<evidence type="ECO:0000256" key="1">
    <source>
        <dbReference type="ARBA" id="ARBA00004496"/>
    </source>
</evidence>
<dbReference type="PANTHER" id="PTHR43697">
    <property type="entry name" value="SERYL-TRNA SYNTHETASE"/>
    <property type="match status" value="1"/>
</dbReference>
<dbReference type="Proteomes" id="UP001378188">
    <property type="component" value="Unassembled WGS sequence"/>
</dbReference>